<dbReference type="GO" id="GO:0005634">
    <property type="term" value="C:nucleus"/>
    <property type="evidence" value="ECO:0007669"/>
    <property type="project" value="TreeGrafter"/>
</dbReference>
<proteinExistence type="inferred from homology"/>
<dbReference type="InterPro" id="IPR008978">
    <property type="entry name" value="HSP20-like_chaperone"/>
</dbReference>
<evidence type="ECO:0000259" key="4">
    <source>
        <dbReference type="PROSITE" id="PS01031"/>
    </source>
</evidence>
<reference evidence="5" key="2">
    <citation type="submission" date="2022-10" db="EMBL/GenBank/DDBJ databases">
        <authorList>
            <consortium name="ENA_rothamsted_submissions"/>
            <consortium name="culmorum"/>
            <person name="King R."/>
        </authorList>
    </citation>
    <scope>NUCLEOTIDE SEQUENCE</scope>
</reference>
<dbReference type="SUPFAM" id="SSF49764">
    <property type="entry name" value="HSP20-like chaperones"/>
    <property type="match status" value="1"/>
</dbReference>
<dbReference type="GO" id="GO:0051082">
    <property type="term" value="F:unfolded protein binding"/>
    <property type="evidence" value="ECO:0007669"/>
    <property type="project" value="TreeGrafter"/>
</dbReference>
<organism evidence="5 6">
    <name type="scientific">Chironomus riparius</name>
    <dbReference type="NCBI Taxonomy" id="315576"/>
    <lineage>
        <taxon>Eukaryota</taxon>
        <taxon>Metazoa</taxon>
        <taxon>Ecdysozoa</taxon>
        <taxon>Arthropoda</taxon>
        <taxon>Hexapoda</taxon>
        <taxon>Insecta</taxon>
        <taxon>Pterygota</taxon>
        <taxon>Neoptera</taxon>
        <taxon>Endopterygota</taxon>
        <taxon>Diptera</taxon>
        <taxon>Nematocera</taxon>
        <taxon>Chironomoidea</taxon>
        <taxon>Chironomidae</taxon>
        <taxon>Chironominae</taxon>
        <taxon>Chironomus</taxon>
    </lineage>
</organism>
<sequence length="195" mass="22847">MSLVPTLWRDMDDFYANPWRLQHDLIPSWRRPMSFFDDFGFGFHPHDLNEMLRIPREFRQMEQRSRELQRQMMGDINEVIPTTGKDGFQVCMDVQQFKPSEITVKTTDNSVVIEGKHEERQDEHGQISRHFIRRYTLPKGYDPKSISSELSSDGVLTIKAPPPQAIENNERVISIQHTGPARLNVKENKPIEDKK</sequence>
<name>A0A9N9WPC2_9DIPT</name>
<evidence type="ECO:0000256" key="1">
    <source>
        <dbReference type="ARBA" id="ARBA00023016"/>
    </source>
</evidence>
<dbReference type="Pfam" id="PF00011">
    <property type="entry name" value="HSP20"/>
    <property type="match status" value="1"/>
</dbReference>
<comment type="similarity">
    <text evidence="2 3">Belongs to the small heat shock protein (HSP20) family.</text>
</comment>
<reference evidence="5" key="1">
    <citation type="submission" date="2022-01" db="EMBL/GenBank/DDBJ databases">
        <authorList>
            <person name="King R."/>
        </authorList>
    </citation>
    <scope>NUCLEOTIDE SEQUENCE</scope>
</reference>
<dbReference type="PRINTS" id="PR00299">
    <property type="entry name" value="ACRYSTALLIN"/>
</dbReference>
<protein>
    <recommendedName>
        <fullName evidence="4">SHSP domain-containing protein</fullName>
    </recommendedName>
</protein>
<dbReference type="EMBL" id="OU895877">
    <property type="protein sequence ID" value="CAG9798959.1"/>
    <property type="molecule type" value="Genomic_DNA"/>
</dbReference>
<dbReference type="AlphaFoldDB" id="A0A9N9WPC2"/>
<dbReference type="PANTHER" id="PTHR45640">
    <property type="entry name" value="HEAT SHOCK PROTEIN HSP-12.2-RELATED"/>
    <property type="match status" value="1"/>
</dbReference>
<dbReference type="GO" id="GO:0005737">
    <property type="term" value="C:cytoplasm"/>
    <property type="evidence" value="ECO:0007669"/>
    <property type="project" value="TreeGrafter"/>
</dbReference>
<keyword evidence="6" id="KW-1185">Reference proteome</keyword>
<dbReference type="GO" id="GO:0042026">
    <property type="term" value="P:protein refolding"/>
    <property type="evidence" value="ECO:0007669"/>
    <property type="project" value="TreeGrafter"/>
</dbReference>
<dbReference type="InterPro" id="IPR001436">
    <property type="entry name" value="Alpha-crystallin/sHSP_animal"/>
</dbReference>
<evidence type="ECO:0000313" key="5">
    <source>
        <dbReference type="EMBL" id="CAG9798959.1"/>
    </source>
</evidence>
<dbReference type="OrthoDB" id="1431247at2759"/>
<dbReference type="GO" id="GO:0009408">
    <property type="term" value="P:response to heat"/>
    <property type="evidence" value="ECO:0007669"/>
    <property type="project" value="TreeGrafter"/>
</dbReference>
<evidence type="ECO:0000256" key="2">
    <source>
        <dbReference type="PROSITE-ProRule" id="PRU00285"/>
    </source>
</evidence>
<dbReference type="PANTHER" id="PTHR45640:SF13">
    <property type="entry name" value="HEAT SHOCK PROTEIN 22-RELATED"/>
    <property type="match status" value="1"/>
</dbReference>
<dbReference type="PROSITE" id="PS01031">
    <property type="entry name" value="SHSP"/>
    <property type="match status" value="1"/>
</dbReference>
<dbReference type="Gene3D" id="2.60.40.790">
    <property type="match status" value="1"/>
</dbReference>
<dbReference type="CDD" id="cd06526">
    <property type="entry name" value="metazoan_ACD"/>
    <property type="match status" value="1"/>
</dbReference>
<keyword evidence="1" id="KW-0346">Stress response</keyword>
<feature type="domain" description="SHSP" evidence="4">
    <location>
        <begin position="70"/>
        <end position="178"/>
    </location>
</feature>
<evidence type="ECO:0000256" key="3">
    <source>
        <dbReference type="RuleBase" id="RU003616"/>
    </source>
</evidence>
<dbReference type="InterPro" id="IPR002068">
    <property type="entry name" value="A-crystallin/Hsp20_dom"/>
</dbReference>
<accession>A0A9N9WPC2</accession>
<gene>
    <name evidence="5" type="ORF">CHIRRI_LOCUS1934</name>
</gene>
<evidence type="ECO:0000313" key="6">
    <source>
        <dbReference type="Proteomes" id="UP001153620"/>
    </source>
</evidence>
<dbReference type="Proteomes" id="UP001153620">
    <property type="component" value="Chromosome 1"/>
</dbReference>